<dbReference type="CDD" id="cd15796">
    <property type="entry name" value="CIF_like"/>
    <property type="match status" value="1"/>
</dbReference>
<dbReference type="PANTHER" id="PTHR36710:SF13">
    <property type="entry name" value="PUTATIVE-RELATED"/>
    <property type="match status" value="1"/>
</dbReference>
<sequence length="175" mass="18935">MIVMNLSFKDLAKIILLLLLLSPASLLVEAQHKTNNLITDTCKKTPNYALCVSTLTSNPRSSTADVGGLGYIVVETVKAKSTAGLKSISELSRSNPMLKERLSECLESYKNILNDFIPEAEQGPPKFAEDGMNGVAEVTEKCVKNFQGLEAPLSTTNKLVHDLSLVAASIIRTLL</sequence>
<dbReference type="Proteomes" id="UP001237642">
    <property type="component" value="Unassembled WGS sequence"/>
</dbReference>
<dbReference type="InterPro" id="IPR052421">
    <property type="entry name" value="PCW_Enzyme_Inhibitor"/>
</dbReference>
<dbReference type="Pfam" id="PF04043">
    <property type="entry name" value="PMEI"/>
    <property type="match status" value="1"/>
</dbReference>
<organism evidence="6 7">
    <name type="scientific">Heracleum sosnowskyi</name>
    <dbReference type="NCBI Taxonomy" id="360622"/>
    <lineage>
        <taxon>Eukaryota</taxon>
        <taxon>Viridiplantae</taxon>
        <taxon>Streptophyta</taxon>
        <taxon>Embryophyta</taxon>
        <taxon>Tracheophyta</taxon>
        <taxon>Spermatophyta</taxon>
        <taxon>Magnoliopsida</taxon>
        <taxon>eudicotyledons</taxon>
        <taxon>Gunneridae</taxon>
        <taxon>Pentapetalae</taxon>
        <taxon>asterids</taxon>
        <taxon>campanulids</taxon>
        <taxon>Apiales</taxon>
        <taxon>Apiaceae</taxon>
        <taxon>Apioideae</taxon>
        <taxon>apioid superclade</taxon>
        <taxon>Tordylieae</taxon>
        <taxon>Tordyliinae</taxon>
        <taxon>Heracleum</taxon>
    </lineage>
</organism>
<dbReference type="SUPFAM" id="SSF101148">
    <property type="entry name" value="Plant invertase/pectin methylesterase inhibitor"/>
    <property type="match status" value="1"/>
</dbReference>
<accession>A0AAD8ISQ3</accession>
<evidence type="ECO:0000313" key="6">
    <source>
        <dbReference type="EMBL" id="KAK1390374.1"/>
    </source>
</evidence>
<comment type="similarity">
    <text evidence="3">Belongs to the PMEI family.</text>
</comment>
<evidence type="ECO:0000256" key="1">
    <source>
        <dbReference type="ARBA" id="ARBA00022729"/>
    </source>
</evidence>
<protein>
    <submittedName>
        <fullName evidence="6">Cell wall vacuolar inhibitor of fructosidase 1</fullName>
    </submittedName>
</protein>
<evidence type="ECO:0000259" key="5">
    <source>
        <dbReference type="SMART" id="SM00856"/>
    </source>
</evidence>
<dbReference type="InterPro" id="IPR006501">
    <property type="entry name" value="Pectinesterase_inhib_dom"/>
</dbReference>
<dbReference type="GO" id="GO:0004857">
    <property type="term" value="F:enzyme inhibitor activity"/>
    <property type="evidence" value="ECO:0007669"/>
    <property type="project" value="InterPro"/>
</dbReference>
<keyword evidence="1 4" id="KW-0732">Signal</keyword>
<proteinExistence type="inferred from homology"/>
<reference evidence="6" key="1">
    <citation type="submission" date="2023-02" db="EMBL/GenBank/DDBJ databases">
        <title>Genome of toxic invasive species Heracleum sosnowskyi carries increased number of genes despite the absence of recent whole-genome duplications.</title>
        <authorList>
            <person name="Schelkunov M."/>
            <person name="Shtratnikova V."/>
            <person name="Makarenko M."/>
            <person name="Klepikova A."/>
            <person name="Omelchenko D."/>
            <person name="Novikova G."/>
            <person name="Obukhova E."/>
            <person name="Bogdanov V."/>
            <person name="Penin A."/>
            <person name="Logacheva M."/>
        </authorList>
    </citation>
    <scope>NUCLEOTIDE SEQUENCE</scope>
    <source>
        <strain evidence="6">Hsosn_3</strain>
        <tissue evidence="6">Leaf</tissue>
    </source>
</reference>
<dbReference type="EMBL" id="JAUIZM010000004">
    <property type="protein sequence ID" value="KAK1390374.1"/>
    <property type="molecule type" value="Genomic_DNA"/>
</dbReference>
<gene>
    <name evidence="6" type="ORF">POM88_018552</name>
</gene>
<dbReference type="InterPro" id="IPR034087">
    <property type="entry name" value="C/VIF1"/>
</dbReference>
<dbReference type="NCBIfam" id="TIGR01614">
    <property type="entry name" value="PME_inhib"/>
    <property type="match status" value="1"/>
</dbReference>
<dbReference type="PANTHER" id="PTHR36710">
    <property type="entry name" value="PECTINESTERASE INHIBITOR-LIKE"/>
    <property type="match status" value="1"/>
</dbReference>
<comment type="caution">
    <text evidence="6">The sequence shown here is derived from an EMBL/GenBank/DDBJ whole genome shotgun (WGS) entry which is preliminary data.</text>
</comment>
<dbReference type="InterPro" id="IPR035513">
    <property type="entry name" value="Invertase/methylesterase_inhib"/>
</dbReference>
<reference evidence="6" key="2">
    <citation type="submission" date="2023-05" db="EMBL/GenBank/DDBJ databases">
        <authorList>
            <person name="Schelkunov M.I."/>
        </authorList>
    </citation>
    <scope>NUCLEOTIDE SEQUENCE</scope>
    <source>
        <strain evidence="6">Hsosn_3</strain>
        <tissue evidence="6">Leaf</tissue>
    </source>
</reference>
<keyword evidence="7" id="KW-1185">Reference proteome</keyword>
<feature type="domain" description="Pectinesterase inhibitor" evidence="5">
    <location>
        <begin position="33"/>
        <end position="170"/>
    </location>
</feature>
<evidence type="ECO:0000256" key="3">
    <source>
        <dbReference type="ARBA" id="ARBA00038471"/>
    </source>
</evidence>
<evidence type="ECO:0000256" key="2">
    <source>
        <dbReference type="ARBA" id="ARBA00023157"/>
    </source>
</evidence>
<dbReference type="Gene3D" id="1.20.140.40">
    <property type="entry name" value="Invertase/pectin methylesterase inhibitor family protein"/>
    <property type="match status" value="1"/>
</dbReference>
<dbReference type="SMART" id="SM00856">
    <property type="entry name" value="PMEI"/>
    <property type="match status" value="1"/>
</dbReference>
<evidence type="ECO:0000256" key="4">
    <source>
        <dbReference type="SAM" id="SignalP"/>
    </source>
</evidence>
<name>A0AAD8ISQ3_9APIA</name>
<evidence type="ECO:0000313" key="7">
    <source>
        <dbReference type="Proteomes" id="UP001237642"/>
    </source>
</evidence>
<feature type="chain" id="PRO_5042052443" evidence="4">
    <location>
        <begin position="31"/>
        <end position="175"/>
    </location>
</feature>
<keyword evidence="2" id="KW-1015">Disulfide bond</keyword>
<dbReference type="AlphaFoldDB" id="A0AAD8ISQ3"/>
<feature type="signal peptide" evidence="4">
    <location>
        <begin position="1"/>
        <end position="30"/>
    </location>
</feature>